<dbReference type="PATRIC" id="fig|66969.6.peg.3081"/>
<evidence type="ECO:0000256" key="5">
    <source>
        <dbReference type="ARBA" id="ARBA00022840"/>
    </source>
</evidence>
<dbReference type="Proteomes" id="UP000054729">
    <property type="component" value="Unassembled WGS sequence"/>
</dbReference>
<feature type="binding site" evidence="7">
    <location>
        <position position="393"/>
    </location>
    <ligand>
        <name>ATP</name>
        <dbReference type="ChEBI" id="CHEBI:30616"/>
    </ligand>
</feature>
<dbReference type="CDD" id="cd07570">
    <property type="entry name" value="GAT_Gln-NAD-synth"/>
    <property type="match status" value="1"/>
</dbReference>
<dbReference type="HAMAP" id="MF_02090">
    <property type="entry name" value="NadE_glutamine_dep"/>
    <property type="match status" value="1"/>
</dbReference>
<feature type="binding site" evidence="7">
    <location>
        <position position="120"/>
    </location>
    <ligand>
        <name>L-glutamine</name>
        <dbReference type="ChEBI" id="CHEBI:58359"/>
    </ligand>
</feature>
<feature type="active site" description="For glutaminase activity" evidence="7">
    <location>
        <position position="114"/>
    </location>
</feature>
<dbReference type="SUPFAM" id="SSF56317">
    <property type="entry name" value="Carbon-nitrogen hydrolase"/>
    <property type="match status" value="1"/>
</dbReference>
<comment type="similarity">
    <text evidence="2 7 8">In the C-terminal section; belongs to the NAD synthetase family.</text>
</comment>
<dbReference type="AlphaFoldDB" id="A0A0W1A0C1"/>
<comment type="pathway">
    <text evidence="1 7 8">Cofactor biosynthesis; NAD(+) biosynthesis; NAD(+) from deamido-NAD(+) (L-Gln route): step 1/1.</text>
</comment>
<dbReference type="Pfam" id="PF02540">
    <property type="entry name" value="NAD_synthase"/>
    <property type="match status" value="1"/>
</dbReference>
<comment type="catalytic activity">
    <reaction evidence="7 8">
        <text>deamido-NAD(+) + L-glutamine + ATP + H2O = L-glutamate + AMP + diphosphate + NAD(+) + H(+)</text>
        <dbReference type="Rhea" id="RHEA:24384"/>
        <dbReference type="ChEBI" id="CHEBI:15377"/>
        <dbReference type="ChEBI" id="CHEBI:15378"/>
        <dbReference type="ChEBI" id="CHEBI:29985"/>
        <dbReference type="ChEBI" id="CHEBI:30616"/>
        <dbReference type="ChEBI" id="CHEBI:33019"/>
        <dbReference type="ChEBI" id="CHEBI:57540"/>
        <dbReference type="ChEBI" id="CHEBI:58359"/>
        <dbReference type="ChEBI" id="CHEBI:58437"/>
        <dbReference type="ChEBI" id="CHEBI:456215"/>
        <dbReference type="EC" id="6.3.5.1"/>
    </reaction>
</comment>
<gene>
    <name evidence="7 11" type="primary">nadE</name>
    <name evidence="11" type="ORF">Lwal_2842</name>
</gene>
<comment type="caution">
    <text evidence="7">Lacks conserved residue(s) required for the propagation of feature annotation.</text>
</comment>
<dbReference type="PANTHER" id="PTHR23090">
    <property type="entry name" value="NH 3 /GLUTAMINE-DEPENDENT NAD + SYNTHETASE"/>
    <property type="match status" value="1"/>
</dbReference>
<dbReference type="CDD" id="cd00553">
    <property type="entry name" value="NAD_synthase"/>
    <property type="match status" value="1"/>
</dbReference>
<dbReference type="GO" id="GO:0003952">
    <property type="term" value="F:NAD+ synthase (glutamine-hydrolyzing) activity"/>
    <property type="evidence" value="ECO:0007669"/>
    <property type="project" value="UniProtKB-UniRule"/>
</dbReference>
<dbReference type="STRING" id="66969.Lwal_2842"/>
<evidence type="ECO:0000256" key="2">
    <source>
        <dbReference type="ARBA" id="ARBA00007145"/>
    </source>
</evidence>
<keyword evidence="5 7" id="KW-0067">ATP-binding</keyword>
<dbReference type="GO" id="GO:0008795">
    <property type="term" value="F:NAD+ synthase activity"/>
    <property type="evidence" value="ECO:0007669"/>
    <property type="project" value="UniProtKB-UniRule"/>
</dbReference>
<protein>
    <recommendedName>
        <fullName evidence="7 8">Glutamine-dependent NAD(+) synthetase</fullName>
        <ecNumber evidence="7 8">6.3.5.1</ecNumber>
    </recommendedName>
    <alternativeName>
        <fullName evidence="7 8">NAD(+) synthase [glutamine-hydrolyzing]</fullName>
    </alternativeName>
</protein>
<evidence type="ECO:0000313" key="12">
    <source>
        <dbReference type="Proteomes" id="UP000054729"/>
    </source>
</evidence>
<evidence type="ECO:0000256" key="7">
    <source>
        <dbReference type="HAMAP-Rule" id="MF_02090"/>
    </source>
</evidence>
<reference evidence="11 12" key="1">
    <citation type="submission" date="2015-11" db="EMBL/GenBank/DDBJ databases">
        <title>Genomic analysis of 38 Legionella species identifies large and diverse effector repertoires.</title>
        <authorList>
            <person name="Burstein D."/>
            <person name="Amaro F."/>
            <person name="Zusman T."/>
            <person name="Lifshitz Z."/>
            <person name="Cohen O."/>
            <person name="Gilbert J.A."/>
            <person name="Pupko T."/>
            <person name="Shuman H.A."/>
            <person name="Segal G."/>
        </authorList>
    </citation>
    <scope>NUCLEOTIDE SEQUENCE [LARGE SCALE GENOMIC DNA]</scope>
    <source>
        <strain evidence="11 12">ATCC 51914</strain>
    </source>
</reference>
<comment type="similarity">
    <text evidence="9">Belongs to the NAD synthetase family.</text>
</comment>
<accession>A0A0W1A0C1</accession>
<dbReference type="InterPro" id="IPR014729">
    <property type="entry name" value="Rossmann-like_a/b/a_fold"/>
</dbReference>
<dbReference type="InterPro" id="IPR022310">
    <property type="entry name" value="NAD/GMP_synthase"/>
</dbReference>
<feature type="binding site" evidence="7">
    <location>
        <begin position="286"/>
        <end position="293"/>
    </location>
    <ligand>
        <name>ATP</name>
        <dbReference type="ChEBI" id="CHEBI:30616"/>
    </ligand>
</feature>
<name>A0A0W1A0C1_9GAMM</name>
<dbReference type="UniPathway" id="UPA00253">
    <property type="reaction ID" value="UER00334"/>
</dbReference>
<dbReference type="GO" id="GO:0005737">
    <property type="term" value="C:cytoplasm"/>
    <property type="evidence" value="ECO:0007669"/>
    <property type="project" value="InterPro"/>
</dbReference>
<dbReference type="SUPFAM" id="SSF52402">
    <property type="entry name" value="Adenine nucleotide alpha hydrolases-like"/>
    <property type="match status" value="1"/>
</dbReference>
<dbReference type="EC" id="6.3.5.1" evidence="7 8"/>
<dbReference type="PANTHER" id="PTHR23090:SF9">
    <property type="entry name" value="GLUTAMINE-DEPENDENT NAD(+) SYNTHETASE"/>
    <property type="match status" value="1"/>
</dbReference>
<dbReference type="PROSITE" id="PS50263">
    <property type="entry name" value="CN_HYDROLASE"/>
    <property type="match status" value="1"/>
</dbReference>
<proteinExistence type="inferred from homology"/>
<dbReference type="NCBIfam" id="NF010588">
    <property type="entry name" value="PRK13981.1"/>
    <property type="match status" value="1"/>
</dbReference>
<evidence type="ECO:0000259" key="10">
    <source>
        <dbReference type="PROSITE" id="PS50263"/>
    </source>
</evidence>
<dbReference type="Gene3D" id="3.60.110.10">
    <property type="entry name" value="Carbon-nitrogen hydrolase"/>
    <property type="match status" value="1"/>
</dbReference>
<evidence type="ECO:0000256" key="9">
    <source>
        <dbReference type="RuleBase" id="RU003811"/>
    </source>
</evidence>
<comment type="function">
    <text evidence="7">Catalyzes the ATP-dependent amidation of deamido-NAD to form NAD. Uses L-glutamine as a nitrogen source.</text>
</comment>
<evidence type="ECO:0000256" key="8">
    <source>
        <dbReference type="PIRNR" id="PIRNR006630"/>
    </source>
</evidence>
<comment type="caution">
    <text evidence="11">The sequence shown here is derived from an EMBL/GenBank/DDBJ whole genome shotgun (WGS) entry which is preliminary data.</text>
</comment>
<evidence type="ECO:0000256" key="3">
    <source>
        <dbReference type="ARBA" id="ARBA00022598"/>
    </source>
</evidence>
<keyword evidence="4 7" id="KW-0547">Nucleotide-binding</keyword>
<dbReference type="NCBIfam" id="TIGR00552">
    <property type="entry name" value="nadE"/>
    <property type="match status" value="1"/>
</dbReference>
<feature type="active site" description="Proton acceptor; for glutaminase activity" evidence="7">
    <location>
        <position position="47"/>
    </location>
</feature>
<feature type="binding site" evidence="7">
    <location>
        <position position="508"/>
    </location>
    <ligand>
        <name>deamido-NAD(+)</name>
        <dbReference type="ChEBI" id="CHEBI:58437"/>
        <note>ligand shared between two neighboring subunits</note>
    </ligand>
</feature>
<dbReference type="InterPro" id="IPR014445">
    <property type="entry name" value="Gln-dep_NAD_synthase"/>
</dbReference>
<feature type="domain" description="CN hydrolase" evidence="10">
    <location>
        <begin position="8"/>
        <end position="251"/>
    </location>
</feature>
<feature type="binding site" evidence="7">
    <location>
        <position position="183"/>
    </location>
    <ligand>
        <name>L-glutamine</name>
        <dbReference type="ChEBI" id="CHEBI:58359"/>
    </ligand>
</feature>
<keyword evidence="12" id="KW-1185">Reference proteome</keyword>
<evidence type="ECO:0000256" key="6">
    <source>
        <dbReference type="ARBA" id="ARBA00023027"/>
    </source>
</evidence>
<dbReference type="InterPro" id="IPR003694">
    <property type="entry name" value="NAD_synthase"/>
</dbReference>
<dbReference type="GO" id="GO:0005524">
    <property type="term" value="F:ATP binding"/>
    <property type="evidence" value="ECO:0007669"/>
    <property type="project" value="UniProtKB-UniRule"/>
</dbReference>
<keyword evidence="6 7" id="KW-0520">NAD</keyword>
<feature type="active site" description="Nucleophile; for glutaminase activity" evidence="7">
    <location>
        <position position="151"/>
    </location>
</feature>
<dbReference type="GO" id="GO:0004359">
    <property type="term" value="F:glutaminase activity"/>
    <property type="evidence" value="ECO:0007669"/>
    <property type="project" value="InterPro"/>
</dbReference>
<sequence length="539" mass="60110">MKRMNSNLTVLMAQINPTVGALQLNTEKIINIIHEHQSMHDVIVFPELAISGYPTEDLLFRKEYLEQVNKQLRLIQAAAQECFIIVGHPLWHDDACYNSLSVFYNGQQIKEYHKQKLPNYGVFDDVRYFKPGEKNPCILEIRDHKLGLCICEDQWQTGPVQDLIHEGITSLISINASPFDYNKLDRREDILTSYAKQGISIIYVNQIGGQDDILFDGQSMAIDKQGKIAAIAPAFEESLSTVIINKESITGSIAPQLPQIPLIYKALVCGTRDYVLKNNFPGVIIGLSGGIDSALTLAIAVDAFGPEYVHAVMMPSRYTASMSNEDALKQIESLHVQHSSISIEPVFNSMIESLKASFANKDPDTTEENIQARIRGMLLMALSNKTGKMVLTTSNKSETAVGYATLYGDMAGGFAVLKDVLKTQVYELAKYRNQLSPIIPERVLTRAPSAELKPNQTDQDSLPDYAVLDAIISGYMENNLSPDELISQGFSSQDVKKVVQLIQRNEYKRRQAAPGIKISSLAFGKDWRYPITNGFKVHE</sequence>
<dbReference type="Gene3D" id="3.40.50.620">
    <property type="entry name" value="HUPs"/>
    <property type="match status" value="1"/>
</dbReference>
<dbReference type="PIRSF" id="PIRSF006630">
    <property type="entry name" value="NADS_GAT"/>
    <property type="match status" value="1"/>
</dbReference>
<dbReference type="EMBL" id="LNZB01000060">
    <property type="protein sequence ID" value="KTD74801.1"/>
    <property type="molecule type" value="Genomic_DNA"/>
</dbReference>
<evidence type="ECO:0000256" key="4">
    <source>
        <dbReference type="ARBA" id="ARBA00022741"/>
    </source>
</evidence>
<feature type="binding site" evidence="7">
    <location>
        <position position="369"/>
    </location>
    <ligand>
        <name>deamido-NAD(+)</name>
        <dbReference type="ChEBI" id="CHEBI:58437"/>
        <note>ligand shared between two neighboring subunits</note>
    </ligand>
</feature>
<dbReference type="Pfam" id="PF00795">
    <property type="entry name" value="CN_hydrolase"/>
    <property type="match status" value="1"/>
</dbReference>
<evidence type="ECO:0000256" key="1">
    <source>
        <dbReference type="ARBA" id="ARBA00005188"/>
    </source>
</evidence>
<dbReference type="FunFam" id="3.40.50.620:FF:000106">
    <property type="entry name" value="Glutamine-dependent NAD(+) synthetase"/>
    <property type="match status" value="1"/>
</dbReference>
<organism evidence="11 12">
    <name type="scientific">Legionella waltersii</name>
    <dbReference type="NCBI Taxonomy" id="66969"/>
    <lineage>
        <taxon>Bacteria</taxon>
        <taxon>Pseudomonadati</taxon>
        <taxon>Pseudomonadota</taxon>
        <taxon>Gammaproteobacteria</taxon>
        <taxon>Legionellales</taxon>
        <taxon>Legionellaceae</taxon>
        <taxon>Legionella</taxon>
    </lineage>
</organism>
<evidence type="ECO:0000313" key="11">
    <source>
        <dbReference type="EMBL" id="KTD74801.1"/>
    </source>
</evidence>
<feature type="binding site" evidence="7">
    <location>
        <position position="398"/>
    </location>
    <ligand>
        <name>deamido-NAD(+)</name>
        <dbReference type="ChEBI" id="CHEBI:58437"/>
        <note>ligand shared between two neighboring subunits</note>
    </ligand>
</feature>
<dbReference type="InterPro" id="IPR036526">
    <property type="entry name" value="C-N_Hydrolase_sf"/>
</dbReference>
<keyword evidence="3 7" id="KW-0436">Ligase</keyword>
<feature type="binding site" evidence="7">
    <location>
        <position position="177"/>
    </location>
    <ligand>
        <name>L-glutamine</name>
        <dbReference type="ChEBI" id="CHEBI:58359"/>
    </ligand>
</feature>
<dbReference type="InterPro" id="IPR003010">
    <property type="entry name" value="C-N_Hydrolase"/>
</dbReference>
<dbReference type="GO" id="GO:0009435">
    <property type="term" value="P:NAD+ biosynthetic process"/>
    <property type="evidence" value="ECO:0007669"/>
    <property type="project" value="UniProtKB-UniRule"/>
</dbReference>